<protein>
    <submittedName>
        <fullName evidence="1">Uncharacterized protein</fullName>
    </submittedName>
</protein>
<accession>A0AAQ3Q5S4</accession>
<dbReference type="Proteomes" id="UP001327560">
    <property type="component" value="Chromosome 2"/>
</dbReference>
<organism evidence="1 2">
    <name type="scientific">Canna indica</name>
    <name type="common">Indian-shot</name>
    <dbReference type="NCBI Taxonomy" id="4628"/>
    <lineage>
        <taxon>Eukaryota</taxon>
        <taxon>Viridiplantae</taxon>
        <taxon>Streptophyta</taxon>
        <taxon>Embryophyta</taxon>
        <taxon>Tracheophyta</taxon>
        <taxon>Spermatophyta</taxon>
        <taxon>Magnoliopsida</taxon>
        <taxon>Liliopsida</taxon>
        <taxon>Zingiberales</taxon>
        <taxon>Cannaceae</taxon>
        <taxon>Canna</taxon>
    </lineage>
</organism>
<evidence type="ECO:0000313" key="2">
    <source>
        <dbReference type="Proteomes" id="UP001327560"/>
    </source>
</evidence>
<name>A0AAQ3Q5S4_9LILI</name>
<keyword evidence="2" id="KW-1185">Reference proteome</keyword>
<evidence type="ECO:0000313" key="1">
    <source>
        <dbReference type="EMBL" id="WOK97540.1"/>
    </source>
</evidence>
<reference evidence="1 2" key="1">
    <citation type="submission" date="2023-10" db="EMBL/GenBank/DDBJ databases">
        <title>Chromosome-scale genome assembly provides insights into flower coloration mechanisms of Canna indica.</title>
        <authorList>
            <person name="Li C."/>
        </authorList>
    </citation>
    <scope>NUCLEOTIDE SEQUENCE [LARGE SCALE GENOMIC DNA]</scope>
    <source>
        <tissue evidence="1">Flower</tissue>
    </source>
</reference>
<dbReference type="EMBL" id="CP136891">
    <property type="protein sequence ID" value="WOK97540.1"/>
    <property type="molecule type" value="Genomic_DNA"/>
</dbReference>
<proteinExistence type="predicted"/>
<sequence>MKVYSSSDLRANAKRYDCECWFFGGVPTWKPLSSGQQLSISLGCGFEENKDHDDDDDENVEVDHENAPSIVNPLGDFLVRNSTMAIVEEKAKIKKNLWRYSSFEIPKEVEGKFVVELLKEDVEEGASHWRYVPAGHLMGAKPSFHVVHAKSDAFWELKRSF</sequence>
<dbReference type="AlphaFoldDB" id="A0AAQ3Q5S4"/>
<gene>
    <name evidence="1" type="ORF">Cni_G06248</name>
</gene>